<dbReference type="STRING" id="8496.A0A151MG98"/>
<gene>
    <name evidence="1" type="ORF">Y1Q_0010108</name>
</gene>
<dbReference type="InterPro" id="IPR036691">
    <property type="entry name" value="Endo/exonu/phosph_ase_sf"/>
</dbReference>
<accession>A0A151MG98</accession>
<evidence type="ECO:0000313" key="2">
    <source>
        <dbReference type="Proteomes" id="UP000050525"/>
    </source>
</evidence>
<comment type="caution">
    <text evidence="1">The sequence shown here is derived from an EMBL/GenBank/DDBJ whole genome shotgun (WGS) entry which is preliminary data.</text>
</comment>
<evidence type="ECO:0008006" key="3">
    <source>
        <dbReference type="Google" id="ProtNLM"/>
    </source>
</evidence>
<organism evidence="1 2">
    <name type="scientific">Alligator mississippiensis</name>
    <name type="common">American alligator</name>
    <dbReference type="NCBI Taxonomy" id="8496"/>
    <lineage>
        <taxon>Eukaryota</taxon>
        <taxon>Metazoa</taxon>
        <taxon>Chordata</taxon>
        <taxon>Craniata</taxon>
        <taxon>Vertebrata</taxon>
        <taxon>Euteleostomi</taxon>
        <taxon>Archelosauria</taxon>
        <taxon>Archosauria</taxon>
        <taxon>Crocodylia</taxon>
        <taxon>Alligatoridae</taxon>
        <taxon>Alligatorinae</taxon>
        <taxon>Alligator</taxon>
    </lineage>
</organism>
<dbReference type="AlphaFoldDB" id="A0A151MG98"/>
<reference evidence="1 2" key="1">
    <citation type="journal article" date="2012" name="Genome Biol.">
        <title>Sequencing three crocodilian genomes to illuminate the evolution of archosaurs and amniotes.</title>
        <authorList>
            <person name="St John J.A."/>
            <person name="Braun E.L."/>
            <person name="Isberg S.R."/>
            <person name="Miles L.G."/>
            <person name="Chong A.Y."/>
            <person name="Gongora J."/>
            <person name="Dalzell P."/>
            <person name="Moran C."/>
            <person name="Bed'hom B."/>
            <person name="Abzhanov A."/>
            <person name="Burgess S.C."/>
            <person name="Cooksey A.M."/>
            <person name="Castoe T.A."/>
            <person name="Crawford N.G."/>
            <person name="Densmore L.D."/>
            <person name="Drew J.C."/>
            <person name="Edwards S.V."/>
            <person name="Faircloth B.C."/>
            <person name="Fujita M.K."/>
            <person name="Greenwold M.J."/>
            <person name="Hoffmann F.G."/>
            <person name="Howard J.M."/>
            <person name="Iguchi T."/>
            <person name="Janes D.E."/>
            <person name="Khan S.Y."/>
            <person name="Kohno S."/>
            <person name="de Koning A.J."/>
            <person name="Lance S.L."/>
            <person name="McCarthy F.M."/>
            <person name="McCormack J.E."/>
            <person name="Merchant M.E."/>
            <person name="Peterson D.G."/>
            <person name="Pollock D.D."/>
            <person name="Pourmand N."/>
            <person name="Raney B.J."/>
            <person name="Roessler K.A."/>
            <person name="Sanford J.R."/>
            <person name="Sawyer R.H."/>
            <person name="Schmidt C.J."/>
            <person name="Triplett E.W."/>
            <person name="Tuberville T.D."/>
            <person name="Venegas-Anaya M."/>
            <person name="Howard J.T."/>
            <person name="Jarvis E.D."/>
            <person name="Guillette L.J.Jr."/>
            <person name="Glenn T.C."/>
            <person name="Green R.E."/>
            <person name="Ray D.A."/>
        </authorList>
    </citation>
    <scope>NUCLEOTIDE SEQUENCE [LARGE SCALE GENOMIC DNA]</scope>
    <source>
        <strain evidence="1">KSC_2009_1</strain>
    </source>
</reference>
<name>A0A151MG98_ALLMI</name>
<dbReference type="Proteomes" id="UP000050525">
    <property type="component" value="Unassembled WGS sequence"/>
</dbReference>
<dbReference type="Gene3D" id="3.60.10.10">
    <property type="entry name" value="Endonuclease/exonuclease/phosphatase"/>
    <property type="match status" value="1"/>
</dbReference>
<keyword evidence="2" id="KW-1185">Reference proteome</keyword>
<evidence type="ECO:0000313" key="1">
    <source>
        <dbReference type="EMBL" id="KYO23545.1"/>
    </source>
</evidence>
<dbReference type="PANTHER" id="PTHR23227:SF84">
    <property type="entry name" value="ENDONUCLEASE_EXONUCLEASE_PHOSPHATASE DOMAIN-CONTAINING PROTEIN"/>
    <property type="match status" value="1"/>
</dbReference>
<sequence>MPPEFPLGVNERLMTLHLHLSQNQRATVISAYTPTLDSHEEVKESFYSDLNSALASILRDDKVIPLVDFNAPVGCDHEIWSGTISKNGVGKPNAKRILLLTECTQHGLNMTDTVFHPKDQLKTTWRHPKSEHWHLLDYIII</sequence>
<dbReference type="EMBL" id="AKHW03006198">
    <property type="protein sequence ID" value="KYO23545.1"/>
    <property type="molecule type" value="Genomic_DNA"/>
</dbReference>
<dbReference type="SUPFAM" id="SSF56219">
    <property type="entry name" value="DNase I-like"/>
    <property type="match status" value="1"/>
</dbReference>
<protein>
    <recommendedName>
        <fullName evidence="3">Endonuclease/exonuclease/phosphatase domain-containing protein</fullName>
    </recommendedName>
</protein>
<dbReference type="PANTHER" id="PTHR23227">
    <property type="entry name" value="BUCENTAUR RELATED"/>
    <property type="match status" value="1"/>
</dbReference>
<proteinExistence type="predicted"/>
<dbReference type="InterPro" id="IPR027124">
    <property type="entry name" value="Swc5/CFDP1/2"/>
</dbReference>